<evidence type="ECO:0000256" key="2">
    <source>
        <dbReference type="ARBA" id="ARBA00022737"/>
    </source>
</evidence>
<evidence type="ECO:0000313" key="6">
    <source>
        <dbReference type="EMBL" id="CDO92142.1"/>
    </source>
</evidence>
<organism evidence="6 7">
    <name type="scientific">Kluyveromyces dobzhanskii CBS 2104</name>
    <dbReference type="NCBI Taxonomy" id="1427455"/>
    <lineage>
        <taxon>Eukaryota</taxon>
        <taxon>Fungi</taxon>
        <taxon>Dikarya</taxon>
        <taxon>Ascomycota</taxon>
        <taxon>Saccharomycotina</taxon>
        <taxon>Saccharomycetes</taxon>
        <taxon>Saccharomycetales</taxon>
        <taxon>Saccharomycetaceae</taxon>
        <taxon>Kluyveromyces</taxon>
    </lineage>
</organism>
<feature type="repeat" description="WD" evidence="3">
    <location>
        <begin position="583"/>
        <end position="624"/>
    </location>
</feature>
<dbReference type="EMBL" id="CCBQ010000012">
    <property type="protein sequence ID" value="CDO92142.1"/>
    <property type="molecule type" value="Genomic_DNA"/>
</dbReference>
<evidence type="ECO:0000259" key="4">
    <source>
        <dbReference type="Pfam" id="PF04192"/>
    </source>
</evidence>
<feature type="domain" description="WDR36/Utp21 N-terminal" evidence="5">
    <location>
        <begin position="52"/>
        <end position="327"/>
    </location>
</feature>
<dbReference type="Gene3D" id="2.130.10.10">
    <property type="entry name" value="YVTN repeat-like/Quinoprotein amine dehydrogenase"/>
    <property type="match status" value="2"/>
</dbReference>
<gene>
    <name evidence="6" type="ORF">KLDO_g467</name>
</gene>
<dbReference type="InterPro" id="IPR019775">
    <property type="entry name" value="WD40_repeat_CS"/>
</dbReference>
<dbReference type="GO" id="GO:0006364">
    <property type="term" value="P:rRNA processing"/>
    <property type="evidence" value="ECO:0007669"/>
    <property type="project" value="InterPro"/>
</dbReference>
<dbReference type="InterPro" id="IPR015943">
    <property type="entry name" value="WD40/YVTN_repeat-like_dom_sf"/>
</dbReference>
<dbReference type="GO" id="GO:0032040">
    <property type="term" value="C:small-subunit processome"/>
    <property type="evidence" value="ECO:0007669"/>
    <property type="project" value="InterPro"/>
</dbReference>
<keyword evidence="2" id="KW-0677">Repeat</keyword>
<reference evidence="6 7" key="1">
    <citation type="submission" date="2014-03" db="EMBL/GenBank/DDBJ databases">
        <title>The genome of Kluyveromyces dobzhanskii.</title>
        <authorList>
            <person name="Nystedt B."/>
            <person name="Astrom S."/>
        </authorList>
    </citation>
    <scope>NUCLEOTIDE SEQUENCE [LARGE SCALE GENOMIC DNA]</scope>
    <source>
        <strain evidence="6 7">CBS 2104</strain>
    </source>
</reference>
<evidence type="ECO:0000256" key="3">
    <source>
        <dbReference type="PROSITE-ProRule" id="PRU00221"/>
    </source>
</evidence>
<proteinExistence type="predicted"/>
<sequence>MTVEGALKKQRVGSANSVRKHASRIFSPYRVVGNVSTNIPYAIGTLGTTFYIVTSVGRSFQIFDANNLHLLFVSDKETDGDITCLAAHFHYVYASFKNKVGVYKRGKLEHMIELPDPNAVVAKISVLGEYLIASTNANVIYIYKKNSSSSKYATELYTKLSIGTLQGGDIVELVHLPTYVNKLLVVTKSNLILFNIRTGKQLYASNEFPDEIITAEPAPALDIVAFGTVTGEVILFNLRKGKKIRTIKTPMRISSISFRTDGASHIAVASSNGDLIFYDLDHRSRIQVLKGIHKEVNGGIAKASFLNGQPIVVTCGGDNHLKEYVFDPSLSQGDSEVVIQPARLLRSRGGHSQPPTSIVFADDQSHFVLSASKDRSLWGFSLRKDAQSQEISQRLHKNKDGNRIGGSTIGEKFPEITSIVIENNRQGQWENILTVHKGEKFARTWNSRTKRVGRWTLETTDDGFAKSVAISQCGNFGLVGSSNGAISVHNLQSGQKRKVYRLHKKAVTGIAIDGMNRKMVSCGLDGVVGFYDFSKSAFLGKLQLDSPITSMVYHRSSDLFALALDDLSIIVVDSVTQKVVRQLWGHSNRISSLDFSPDGRWVVSASLDSTIRTWDLPTGGCIDGVKVENVVTNIKFSPNGDLLATTSVSGNGISLWANRAQFISVSTRQIDEEEFSNIMLPNVSGDGGSNFLEGAFDPDEIDPEEVFGKYDSLEQINNDLLTLSLGPRNKMNILLNLDVIKQRSKPMEAPKKPEQAPFFLQLTKDKVGDDASGREGIKIADQDSLKLEKENDVAKADAASELNKFKSSVKLGAQFESEFTKLLRLGSEKNDYTVFLAKLVEMTPSNIDMEVRSLNAFQPFDEISWFIESLSQGLSTNKNFELYEAYIAMLFRVHGDVIHANNNSNNIKTALEHWNARHQRGESLDELVKFCGSVLNFVSTAN</sequence>
<dbReference type="PROSITE" id="PS50082">
    <property type="entry name" value="WD_REPEATS_2"/>
    <property type="match status" value="1"/>
</dbReference>
<dbReference type="Pfam" id="PF25171">
    <property type="entry name" value="Beta-prop_WDR36-Utp21_1st"/>
    <property type="match status" value="1"/>
</dbReference>
<dbReference type="PROSITE" id="PS00678">
    <property type="entry name" value="WD_REPEATS_1"/>
    <property type="match status" value="1"/>
</dbReference>
<protein>
    <submittedName>
        <fullName evidence="6">WGS project CCBQ000000000 data, contig 00016</fullName>
    </submittedName>
</protein>
<dbReference type="CDD" id="cd00200">
    <property type="entry name" value="WD40"/>
    <property type="match status" value="1"/>
</dbReference>
<keyword evidence="1 3" id="KW-0853">WD repeat</keyword>
<evidence type="ECO:0000256" key="1">
    <source>
        <dbReference type="ARBA" id="ARBA00022574"/>
    </source>
</evidence>
<name>A0A0A8L1Y6_9SACH</name>
<dbReference type="PANTHER" id="PTHR22840:SF12">
    <property type="entry name" value="WD REPEAT-CONTAINING PROTEIN 36"/>
    <property type="match status" value="1"/>
</dbReference>
<comment type="caution">
    <text evidence="6">The sequence shown here is derived from an EMBL/GenBank/DDBJ whole genome shotgun (WGS) entry which is preliminary data.</text>
</comment>
<dbReference type="PANTHER" id="PTHR22840">
    <property type="entry name" value="WD REPEAT-CONTAINING PROTEIN 36"/>
    <property type="match status" value="1"/>
</dbReference>
<evidence type="ECO:0000313" key="7">
    <source>
        <dbReference type="Proteomes" id="UP000031516"/>
    </source>
</evidence>
<dbReference type="InterPro" id="IPR007319">
    <property type="entry name" value="WDR36/Utp21_C"/>
</dbReference>
<dbReference type="GO" id="GO:0034388">
    <property type="term" value="C:Pwp2p-containing subcomplex of 90S preribosome"/>
    <property type="evidence" value="ECO:0007669"/>
    <property type="project" value="TreeGrafter"/>
</dbReference>
<dbReference type="SMART" id="SM00320">
    <property type="entry name" value="WD40"/>
    <property type="match status" value="8"/>
</dbReference>
<accession>A0A0A8L1Y6</accession>
<feature type="domain" description="WDR36/Utp21 C-terminal" evidence="4">
    <location>
        <begin position="714"/>
        <end position="938"/>
    </location>
</feature>
<dbReference type="InterPro" id="IPR011047">
    <property type="entry name" value="Quinoprotein_ADH-like_sf"/>
</dbReference>
<dbReference type="OrthoDB" id="10250769at2759"/>
<keyword evidence="7" id="KW-1185">Reference proteome</keyword>
<dbReference type="InterPro" id="IPR001680">
    <property type="entry name" value="WD40_rpt"/>
</dbReference>
<dbReference type="SUPFAM" id="SSF50998">
    <property type="entry name" value="Quinoprotein alcohol dehydrogenase-like"/>
    <property type="match status" value="1"/>
</dbReference>
<dbReference type="AlphaFoldDB" id="A0A0A8L1Y6"/>
<evidence type="ECO:0000259" key="5">
    <source>
        <dbReference type="Pfam" id="PF25171"/>
    </source>
</evidence>
<dbReference type="Proteomes" id="UP000031516">
    <property type="component" value="Unassembled WGS sequence"/>
</dbReference>
<dbReference type="Pfam" id="PF04192">
    <property type="entry name" value="Utp21"/>
    <property type="match status" value="1"/>
</dbReference>
<dbReference type="InterPro" id="IPR059157">
    <property type="entry name" value="WDR36-Utp21_N"/>
</dbReference>
<dbReference type="Pfam" id="PF25168">
    <property type="entry name" value="Beta-prop_WDR36-Utp21_2nd"/>
    <property type="match status" value="1"/>
</dbReference>
<dbReference type="PROSITE" id="PS50294">
    <property type="entry name" value="WD_REPEATS_REGION"/>
    <property type="match status" value="1"/>
</dbReference>
<dbReference type="FunFam" id="2.130.10.10:FF:000710">
    <property type="entry name" value="U3 snoRNP protein"/>
    <property type="match status" value="1"/>
</dbReference>